<evidence type="ECO:0000256" key="4">
    <source>
        <dbReference type="ARBA" id="ARBA00022692"/>
    </source>
</evidence>
<accession>A0ABS3HP64</accession>
<keyword evidence="5 7" id="KW-1133">Transmembrane helix</keyword>
<dbReference type="EMBL" id="JAFLVR010000073">
    <property type="protein sequence ID" value="MBO0454817.1"/>
    <property type="molecule type" value="Genomic_DNA"/>
</dbReference>
<dbReference type="RefSeq" id="WP_207110543.1">
    <property type="nucleotide sequence ID" value="NZ_JAFLVR010000073.1"/>
</dbReference>
<name>A0ABS3HP64_9ENTE</name>
<keyword evidence="3" id="KW-1003">Cell membrane</keyword>
<evidence type="ECO:0000256" key="3">
    <source>
        <dbReference type="ARBA" id="ARBA00022475"/>
    </source>
</evidence>
<dbReference type="PRINTS" id="PR00173">
    <property type="entry name" value="EDTRNSPORT"/>
</dbReference>
<comment type="caution">
    <text evidence="8">The sequence shown here is derived from an EMBL/GenBank/DDBJ whole genome shotgun (WGS) entry which is preliminary data.</text>
</comment>
<comment type="subcellular location">
    <subcellularLocation>
        <location evidence="1">Cell membrane</location>
        <topology evidence="1">Multi-pass membrane protein</topology>
    </subcellularLocation>
</comment>
<organism evidence="8 9">
    <name type="scientific">Candidatus Enterococcus murrayae</name>
    <dbReference type="NCBI Taxonomy" id="2815321"/>
    <lineage>
        <taxon>Bacteria</taxon>
        <taxon>Bacillati</taxon>
        <taxon>Bacillota</taxon>
        <taxon>Bacilli</taxon>
        <taxon>Lactobacillales</taxon>
        <taxon>Enterococcaceae</taxon>
        <taxon>Enterococcus</taxon>
    </lineage>
</organism>
<keyword evidence="2" id="KW-0813">Transport</keyword>
<sequence>MKYIANYKSSLLLLLCIGVGGLVGIIFPESSVITYPVGSIYLNFLYVLVTPLIFFSVITAIISTKTVEKAKHILFLSMVTFLLFSLAASLIALLLGISLPSMVASDSSAIINTLPQINEKVDFTEKIIRMLSVKNLPELFQSENMIPLLLFSALAAASIRKLGNKAKLLKELFSVITDLLYTMISTLMKFAPIGFGCYFSYSIGQTGAAILKNYAKIFLLFLLFSILFYFIFYSIVIYFSGGVAKVKLFWRFNTIPSLTAVATASSSACIPANLAACDQLGIDRDVSSTIIPLGANIHKDGATGASVLKILLILELCNIDYMNFSTLVLVILTAILSGIVMGTVPGGGVSAAILMISIFNLPNEMMSIIILLSTVFDIPATLLNSVGNIPSAMIVDRMIFRKRNSTVL</sequence>
<evidence type="ECO:0000313" key="8">
    <source>
        <dbReference type="EMBL" id="MBO0454817.1"/>
    </source>
</evidence>
<feature type="transmembrane region" description="Helical" evidence="7">
    <location>
        <begin position="326"/>
        <end position="359"/>
    </location>
</feature>
<dbReference type="Proteomes" id="UP000664495">
    <property type="component" value="Unassembled WGS sequence"/>
</dbReference>
<evidence type="ECO:0000256" key="7">
    <source>
        <dbReference type="SAM" id="Phobius"/>
    </source>
</evidence>
<dbReference type="InterPro" id="IPR036458">
    <property type="entry name" value="Na:dicarbo_symporter_sf"/>
</dbReference>
<dbReference type="PANTHER" id="PTHR42865">
    <property type="entry name" value="PROTON/GLUTAMATE-ASPARTATE SYMPORTER"/>
    <property type="match status" value="1"/>
</dbReference>
<protein>
    <submittedName>
        <fullName evidence="8">Cation:dicarboxylase symporter family transporter</fullName>
    </submittedName>
</protein>
<feature type="transmembrane region" description="Helical" evidence="7">
    <location>
        <begin position="217"/>
        <end position="239"/>
    </location>
</feature>
<keyword evidence="4 7" id="KW-0812">Transmembrane</keyword>
<keyword evidence="9" id="KW-1185">Reference proteome</keyword>
<reference evidence="8 9" key="1">
    <citation type="submission" date="2021-03" db="EMBL/GenBank/DDBJ databases">
        <title>Enterococcal diversity collection.</title>
        <authorList>
            <person name="Gilmore M.S."/>
            <person name="Schwartzman J."/>
            <person name="Van Tyne D."/>
            <person name="Martin M."/>
            <person name="Earl A.M."/>
            <person name="Manson A.L."/>
            <person name="Straub T."/>
            <person name="Salamzade R."/>
            <person name="Saavedra J."/>
            <person name="Lebreton F."/>
            <person name="Prichula J."/>
            <person name="Schaufler K."/>
            <person name="Gaca A."/>
            <person name="Sgardioli B."/>
            <person name="Wagenaar J."/>
            <person name="Strong T."/>
        </authorList>
    </citation>
    <scope>NUCLEOTIDE SEQUENCE [LARGE SCALE GENOMIC DNA]</scope>
    <source>
        <strain evidence="8 9">MJM16</strain>
    </source>
</reference>
<evidence type="ECO:0000256" key="5">
    <source>
        <dbReference type="ARBA" id="ARBA00022989"/>
    </source>
</evidence>
<proteinExistence type="predicted"/>
<evidence type="ECO:0000256" key="2">
    <source>
        <dbReference type="ARBA" id="ARBA00022448"/>
    </source>
</evidence>
<feature type="transmembrane region" description="Helical" evidence="7">
    <location>
        <begin position="74"/>
        <end position="97"/>
    </location>
</feature>
<feature type="transmembrane region" description="Helical" evidence="7">
    <location>
        <begin position="40"/>
        <end position="62"/>
    </location>
</feature>
<feature type="transmembrane region" description="Helical" evidence="7">
    <location>
        <begin position="365"/>
        <end position="395"/>
    </location>
</feature>
<keyword evidence="6 7" id="KW-0472">Membrane</keyword>
<dbReference type="InterPro" id="IPR001991">
    <property type="entry name" value="Na-dicarboxylate_symporter"/>
</dbReference>
<evidence type="ECO:0000256" key="6">
    <source>
        <dbReference type="ARBA" id="ARBA00023136"/>
    </source>
</evidence>
<gene>
    <name evidence="8" type="ORF">JZO85_21345</name>
</gene>
<feature type="transmembrane region" description="Helical" evidence="7">
    <location>
        <begin position="179"/>
        <end position="201"/>
    </location>
</feature>
<evidence type="ECO:0000256" key="1">
    <source>
        <dbReference type="ARBA" id="ARBA00004651"/>
    </source>
</evidence>
<dbReference type="PANTHER" id="PTHR42865:SF7">
    <property type="entry name" value="PROTON_GLUTAMATE-ASPARTATE SYMPORTER"/>
    <property type="match status" value="1"/>
</dbReference>
<dbReference type="Pfam" id="PF00375">
    <property type="entry name" value="SDF"/>
    <property type="match status" value="1"/>
</dbReference>
<dbReference type="Gene3D" id="1.10.3860.10">
    <property type="entry name" value="Sodium:dicarboxylate symporter"/>
    <property type="match status" value="1"/>
</dbReference>
<dbReference type="SUPFAM" id="SSF118215">
    <property type="entry name" value="Proton glutamate symport protein"/>
    <property type="match status" value="1"/>
</dbReference>
<evidence type="ECO:0000313" key="9">
    <source>
        <dbReference type="Proteomes" id="UP000664495"/>
    </source>
</evidence>
<feature type="transmembrane region" description="Helical" evidence="7">
    <location>
        <begin position="12"/>
        <end position="28"/>
    </location>
</feature>